<accession>A0A086A8D1</accession>
<dbReference type="Proteomes" id="UP000028705">
    <property type="component" value="Unassembled WGS sequence"/>
</dbReference>
<name>A0A086A8D1_9FLAO</name>
<dbReference type="RefSeq" id="WP_034710676.1">
    <property type="nucleotide sequence ID" value="NZ_JAODPJ010000004.1"/>
</dbReference>
<feature type="region of interest" description="Disordered" evidence="1">
    <location>
        <begin position="93"/>
        <end position="188"/>
    </location>
</feature>
<dbReference type="STRING" id="445961.IW15_09200"/>
<organism evidence="3 4">
    <name type="scientific">Chryseobacterium soli</name>
    <dbReference type="NCBI Taxonomy" id="445961"/>
    <lineage>
        <taxon>Bacteria</taxon>
        <taxon>Pseudomonadati</taxon>
        <taxon>Bacteroidota</taxon>
        <taxon>Flavobacteriia</taxon>
        <taxon>Flavobacteriales</taxon>
        <taxon>Weeksellaceae</taxon>
        <taxon>Chryseobacterium group</taxon>
        <taxon>Chryseobacterium</taxon>
    </lineage>
</organism>
<dbReference type="OrthoDB" id="1095452at2"/>
<feature type="compositionally biased region" description="Polar residues" evidence="1">
    <location>
        <begin position="103"/>
        <end position="112"/>
    </location>
</feature>
<gene>
    <name evidence="3" type="ORF">IW15_09200</name>
</gene>
<evidence type="ECO:0000313" key="3">
    <source>
        <dbReference type="EMBL" id="KFF12945.1"/>
    </source>
</evidence>
<proteinExistence type="predicted"/>
<keyword evidence="2" id="KW-1133">Transmembrane helix</keyword>
<keyword evidence="2" id="KW-0472">Membrane</keyword>
<evidence type="ECO:0000256" key="1">
    <source>
        <dbReference type="SAM" id="MobiDB-lite"/>
    </source>
</evidence>
<evidence type="ECO:0008006" key="5">
    <source>
        <dbReference type="Google" id="ProtNLM"/>
    </source>
</evidence>
<evidence type="ECO:0000313" key="4">
    <source>
        <dbReference type="Proteomes" id="UP000028705"/>
    </source>
</evidence>
<comment type="caution">
    <text evidence="3">The sequence shown here is derived from an EMBL/GenBank/DDBJ whole genome shotgun (WGS) entry which is preliminary data.</text>
</comment>
<sequence length="280" mass="30331">MKYLQNNQEFRFNEVLFEHRNKAYGAYALRNESDRILTKSLFVGVGLLAAISITPLIISAFRSDAPVEIPTDVPPTVFILKKVERTDTPPVKVDVVKPVSPPNTKQYNSSVVTPKRDAVEPAKQDKPDDAVPGLINNLKGEPVTPHSSTPAPPTIGTGHPGPYVAPPVIKDAGNTIASPGELSQEASYGGGIDSFRKKVMDNFDGSGFEGSGDTMKTVITFVVEKDGTISGIKANGSDASFNNEAIRTIKSIRGAWKPAKNKQGEPVRSYFKFPVSMRFE</sequence>
<dbReference type="eggNOG" id="COG0810">
    <property type="taxonomic scope" value="Bacteria"/>
</dbReference>
<dbReference type="Gene3D" id="3.30.1150.10">
    <property type="match status" value="1"/>
</dbReference>
<reference evidence="3 4" key="1">
    <citation type="submission" date="2014-07" db="EMBL/GenBank/DDBJ databases">
        <title>Genome of Chryseobacterium soli DSM 19298.</title>
        <authorList>
            <person name="Stropko S.J."/>
            <person name="Pipes S.E."/>
            <person name="Newman J."/>
        </authorList>
    </citation>
    <scope>NUCLEOTIDE SEQUENCE [LARGE SCALE GENOMIC DNA]</scope>
    <source>
        <strain evidence="3 4">DSM 19298</strain>
    </source>
</reference>
<dbReference type="AlphaFoldDB" id="A0A086A8D1"/>
<dbReference type="SUPFAM" id="SSF74653">
    <property type="entry name" value="TolA/TonB C-terminal domain"/>
    <property type="match status" value="1"/>
</dbReference>
<keyword evidence="2" id="KW-0812">Transmembrane</keyword>
<dbReference type="EMBL" id="JPRH01000003">
    <property type="protein sequence ID" value="KFF12945.1"/>
    <property type="molecule type" value="Genomic_DNA"/>
</dbReference>
<protein>
    <recommendedName>
        <fullName evidence="5">Energy transducer TonB</fullName>
    </recommendedName>
</protein>
<keyword evidence="4" id="KW-1185">Reference proteome</keyword>
<evidence type="ECO:0000256" key="2">
    <source>
        <dbReference type="SAM" id="Phobius"/>
    </source>
</evidence>
<feature type="compositionally biased region" description="Basic and acidic residues" evidence="1">
    <location>
        <begin position="114"/>
        <end position="129"/>
    </location>
</feature>
<feature type="transmembrane region" description="Helical" evidence="2">
    <location>
        <begin position="40"/>
        <end position="61"/>
    </location>
</feature>